<keyword evidence="3" id="KW-1185">Reference proteome</keyword>
<comment type="caution">
    <text evidence="2">The sequence shown here is derived from an EMBL/GenBank/DDBJ whole genome shotgun (WGS) entry which is preliminary data.</text>
</comment>
<dbReference type="PANTHER" id="PTHR46832:SF1">
    <property type="entry name" value="5'-METHYLTHIOADENOSINE_S-ADENOSYLHOMOCYSTEINE NUCLEOSIDASE"/>
    <property type="match status" value="1"/>
</dbReference>
<evidence type="ECO:0000313" key="3">
    <source>
        <dbReference type="Proteomes" id="UP000631653"/>
    </source>
</evidence>
<dbReference type="InterPro" id="IPR000845">
    <property type="entry name" value="Nucleoside_phosphorylase_d"/>
</dbReference>
<accession>A0ABX0K0L5</accession>
<dbReference type="CDD" id="cd17768">
    <property type="entry name" value="adenosylhopane_nucleosidase_HpnG-like"/>
    <property type="match status" value="1"/>
</dbReference>
<dbReference type="EMBL" id="WOSY01000010">
    <property type="protein sequence ID" value="NHN89267.1"/>
    <property type="molecule type" value="Genomic_DNA"/>
</dbReference>
<dbReference type="SUPFAM" id="SSF53167">
    <property type="entry name" value="Purine and uridine phosphorylases"/>
    <property type="match status" value="1"/>
</dbReference>
<organism evidence="2 3">
    <name type="scientific">Acetobacter conturbans</name>
    <dbReference type="NCBI Taxonomy" id="1737472"/>
    <lineage>
        <taxon>Bacteria</taxon>
        <taxon>Pseudomonadati</taxon>
        <taxon>Pseudomonadota</taxon>
        <taxon>Alphaproteobacteria</taxon>
        <taxon>Acetobacterales</taxon>
        <taxon>Acetobacteraceae</taxon>
        <taxon>Acetobacter</taxon>
    </lineage>
</organism>
<dbReference type="PANTHER" id="PTHR46832">
    <property type="entry name" value="5'-METHYLTHIOADENOSINE/S-ADENOSYLHOMOCYSTEINE NUCLEOSIDASE"/>
    <property type="match status" value="1"/>
</dbReference>
<dbReference type="Proteomes" id="UP000631653">
    <property type="component" value="Unassembled WGS sequence"/>
</dbReference>
<gene>
    <name evidence="2" type="ORF">GOB81_11605</name>
</gene>
<protein>
    <recommendedName>
        <fullName evidence="1">Nucleoside phosphorylase domain-containing protein</fullName>
    </recommendedName>
</protein>
<name>A0ABX0K0L5_9PROT</name>
<reference evidence="2 3" key="1">
    <citation type="journal article" date="2020" name="Int. J. Syst. Evol. Microbiol.">
        <title>Novel acetic acid bacteria from cider fermentations: Acetobacter conturbans sp. nov. and Acetobacter fallax sp. nov.</title>
        <authorList>
            <person name="Sombolestani A.S."/>
            <person name="Cleenwerck I."/>
            <person name="Cnockaert M."/>
            <person name="Borremans W."/>
            <person name="Wieme A.D."/>
            <person name="De Vuyst L."/>
            <person name="Vandamme P."/>
        </authorList>
    </citation>
    <scope>NUCLEOTIDE SEQUENCE [LARGE SCALE GENOMIC DNA]</scope>
    <source>
        <strain evidence="2 3">LMG 1627</strain>
    </source>
</reference>
<evidence type="ECO:0000259" key="1">
    <source>
        <dbReference type="Pfam" id="PF01048"/>
    </source>
</evidence>
<dbReference type="Gene3D" id="3.40.50.1580">
    <property type="entry name" value="Nucleoside phosphorylase domain"/>
    <property type="match status" value="1"/>
</dbReference>
<evidence type="ECO:0000313" key="2">
    <source>
        <dbReference type="EMBL" id="NHN89267.1"/>
    </source>
</evidence>
<dbReference type="RefSeq" id="WP_173570589.1">
    <property type="nucleotide sequence ID" value="NZ_WOSY01000010.1"/>
</dbReference>
<dbReference type="Pfam" id="PF01048">
    <property type="entry name" value="PNP_UDP_1"/>
    <property type="match status" value="1"/>
</dbReference>
<feature type="domain" description="Nucleoside phosphorylase" evidence="1">
    <location>
        <begin position="44"/>
        <end position="167"/>
    </location>
</feature>
<sequence length="224" mass="22846">MASDLHSPGDIGFLVGLKAEASLLRQFFPKAPIAISGATREGAARGAARLMTCGVPAVVSFGLAAGLDPALHPGTILIPDAVVKDGKLFPCSPAVRRALGAERVPGVVGGALLHSDVVVLTAENKQRLAMESGCCSLDMESGFLAAAAQKAKRPFGVLRVVCDPADRTLPPAAGIALSPDGGLGMGGLLASLARNPLQVPALIRLGTDASSARHAMKNFLKVKD</sequence>
<dbReference type="InterPro" id="IPR035994">
    <property type="entry name" value="Nucleoside_phosphorylase_sf"/>
</dbReference>
<proteinExistence type="predicted"/>